<dbReference type="GO" id="GO:0000209">
    <property type="term" value="P:protein polyubiquitination"/>
    <property type="evidence" value="ECO:0007669"/>
    <property type="project" value="TreeGrafter"/>
</dbReference>
<feature type="region of interest" description="Disordered" evidence="1">
    <location>
        <begin position="91"/>
        <end position="127"/>
    </location>
</feature>
<evidence type="ECO:0000313" key="4">
    <source>
        <dbReference type="Proteomes" id="UP000652761"/>
    </source>
</evidence>
<dbReference type="SUPFAM" id="SSF81383">
    <property type="entry name" value="F-box domain"/>
    <property type="match status" value="1"/>
</dbReference>
<feature type="compositionally biased region" description="Low complexity" evidence="1">
    <location>
        <begin position="113"/>
        <end position="122"/>
    </location>
</feature>
<dbReference type="Proteomes" id="UP000652761">
    <property type="component" value="Unassembled WGS sequence"/>
</dbReference>
<dbReference type="InterPro" id="IPR039588">
    <property type="entry name" value="FBXO4"/>
</dbReference>
<dbReference type="OrthoDB" id="3219396at2759"/>
<dbReference type="Pfam" id="PF12937">
    <property type="entry name" value="F-box-like"/>
    <property type="match status" value="1"/>
</dbReference>
<feature type="domain" description="F-box" evidence="2">
    <location>
        <begin position="33"/>
        <end position="74"/>
    </location>
</feature>
<dbReference type="GO" id="GO:0019005">
    <property type="term" value="C:SCF ubiquitin ligase complex"/>
    <property type="evidence" value="ECO:0007669"/>
    <property type="project" value="TreeGrafter"/>
</dbReference>
<dbReference type="EMBL" id="NMUH01008607">
    <property type="protein sequence ID" value="MQM19039.1"/>
    <property type="molecule type" value="Genomic_DNA"/>
</dbReference>
<evidence type="ECO:0000313" key="3">
    <source>
        <dbReference type="EMBL" id="MQM19039.1"/>
    </source>
</evidence>
<dbReference type="Gene3D" id="1.20.1280.50">
    <property type="match status" value="1"/>
</dbReference>
<name>A0A843XHK5_COLES</name>
<organism evidence="3 4">
    <name type="scientific">Colocasia esculenta</name>
    <name type="common">Wild taro</name>
    <name type="synonym">Arum esculentum</name>
    <dbReference type="NCBI Taxonomy" id="4460"/>
    <lineage>
        <taxon>Eukaryota</taxon>
        <taxon>Viridiplantae</taxon>
        <taxon>Streptophyta</taxon>
        <taxon>Embryophyta</taxon>
        <taxon>Tracheophyta</taxon>
        <taxon>Spermatophyta</taxon>
        <taxon>Magnoliopsida</taxon>
        <taxon>Liliopsida</taxon>
        <taxon>Araceae</taxon>
        <taxon>Aroideae</taxon>
        <taxon>Colocasieae</taxon>
        <taxon>Colocasia</taxon>
    </lineage>
</organism>
<evidence type="ECO:0000259" key="2">
    <source>
        <dbReference type="Pfam" id="PF12937"/>
    </source>
</evidence>
<dbReference type="AlphaFoldDB" id="A0A843XHK5"/>
<feature type="region of interest" description="Disordered" evidence="1">
    <location>
        <begin position="1"/>
        <end position="35"/>
    </location>
</feature>
<proteinExistence type="predicted"/>
<dbReference type="InterPro" id="IPR001810">
    <property type="entry name" value="F-box_dom"/>
</dbReference>
<reference evidence="3" key="1">
    <citation type="submission" date="2017-07" db="EMBL/GenBank/DDBJ databases">
        <title>Taro Niue Genome Assembly and Annotation.</title>
        <authorList>
            <person name="Atibalentja N."/>
            <person name="Keating K."/>
            <person name="Fields C.J."/>
        </authorList>
    </citation>
    <scope>NUCLEOTIDE SEQUENCE</scope>
    <source>
        <strain evidence="3">Niue_2</strain>
        <tissue evidence="3">Leaf</tissue>
    </source>
</reference>
<evidence type="ECO:0000256" key="1">
    <source>
        <dbReference type="SAM" id="MobiDB-lite"/>
    </source>
</evidence>
<keyword evidence="4" id="KW-1185">Reference proteome</keyword>
<comment type="caution">
    <text evidence="3">The sequence shown here is derived from an EMBL/GenBank/DDBJ whole genome shotgun (WGS) entry which is preliminary data.</text>
</comment>
<protein>
    <recommendedName>
        <fullName evidence="2">F-box domain-containing protein</fullName>
    </recommendedName>
</protein>
<sequence length="319" mass="35224">MAASAPPQPPPPLSPSSQPPPKPSSIPHEPSLDSVPDDVALGVAALLGPGDLCSLESCSRFWRGLCSTDCLWAVLSVRRWPSVGTLSPQSLVGRPWPSLGSPAPRSLVDEGEGSSSDSASADRTPSFAFRPPAQGWKSFYISCHQEMAARVTKVIKFVKQCTQNDSLEVGDYLKALAALHTLDLGYDDVKFFLLTVKHSVLLNLIGLHYMIFYLRIPVVANAESLIWWVEGWIAISRAQDIKVIRALRSSDVSGRQVCVKWFKLGRWFYGFRLPDESLYRRISLMEFATSDKEVRNILNRGAIHEVLRVQIIPVIPGTS</sequence>
<dbReference type="PANTHER" id="PTHR16008">
    <property type="entry name" value="F-BOX ONLY PROTEIN 4"/>
    <property type="match status" value="1"/>
</dbReference>
<feature type="compositionally biased region" description="Pro residues" evidence="1">
    <location>
        <begin position="1"/>
        <end position="24"/>
    </location>
</feature>
<dbReference type="PANTHER" id="PTHR16008:SF4">
    <property type="entry name" value="F-BOX ONLY PROTEIN 4"/>
    <property type="match status" value="1"/>
</dbReference>
<accession>A0A843XHK5</accession>
<dbReference type="InterPro" id="IPR036047">
    <property type="entry name" value="F-box-like_dom_sf"/>
</dbReference>
<gene>
    <name evidence="3" type="ORF">Taro_052038</name>
</gene>
<dbReference type="GO" id="GO:0031146">
    <property type="term" value="P:SCF-dependent proteasomal ubiquitin-dependent protein catabolic process"/>
    <property type="evidence" value="ECO:0007669"/>
    <property type="project" value="InterPro"/>
</dbReference>